<name>A0ABQ8KRN4_9APHY</name>
<reference evidence="1 2" key="1">
    <citation type="journal article" date="2021" name="Environ. Microbiol.">
        <title>Gene family expansions and transcriptome signatures uncover fungal adaptations to wood decay.</title>
        <authorList>
            <person name="Hage H."/>
            <person name="Miyauchi S."/>
            <person name="Viragh M."/>
            <person name="Drula E."/>
            <person name="Min B."/>
            <person name="Chaduli D."/>
            <person name="Navarro D."/>
            <person name="Favel A."/>
            <person name="Norest M."/>
            <person name="Lesage-Meessen L."/>
            <person name="Balint B."/>
            <person name="Merenyi Z."/>
            <person name="de Eugenio L."/>
            <person name="Morin E."/>
            <person name="Martinez A.T."/>
            <person name="Baldrian P."/>
            <person name="Stursova M."/>
            <person name="Martinez M.J."/>
            <person name="Novotny C."/>
            <person name="Magnuson J.K."/>
            <person name="Spatafora J.W."/>
            <person name="Maurice S."/>
            <person name="Pangilinan J."/>
            <person name="Andreopoulos W."/>
            <person name="LaButti K."/>
            <person name="Hundley H."/>
            <person name="Na H."/>
            <person name="Kuo A."/>
            <person name="Barry K."/>
            <person name="Lipzen A."/>
            <person name="Henrissat B."/>
            <person name="Riley R."/>
            <person name="Ahrendt S."/>
            <person name="Nagy L.G."/>
            <person name="Grigoriev I.V."/>
            <person name="Martin F."/>
            <person name="Rosso M.N."/>
        </authorList>
    </citation>
    <scope>NUCLEOTIDE SEQUENCE [LARGE SCALE GENOMIC DNA]</scope>
    <source>
        <strain evidence="1 2">CIRM-BRFM 1785</strain>
    </source>
</reference>
<protein>
    <submittedName>
        <fullName evidence="1">Uncharacterized protein</fullName>
    </submittedName>
</protein>
<organism evidence="1 2">
    <name type="scientific">Rhodofomes roseus</name>
    <dbReference type="NCBI Taxonomy" id="34475"/>
    <lineage>
        <taxon>Eukaryota</taxon>
        <taxon>Fungi</taxon>
        <taxon>Dikarya</taxon>
        <taxon>Basidiomycota</taxon>
        <taxon>Agaricomycotina</taxon>
        <taxon>Agaricomycetes</taxon>
        <taxon>Polyporales</taxon>
        <taxon>Rhodofomes</taxon>
    </lineage>
</organism>
<gene>
    <name evidence="1" type="ORF">C8Q71DRAFT_330655</name>
</gene>
<dbReference type="RefSeq" id="XP_047782760.1">
    <property type="nucleotide sequence ID" value="XM_047917879.1"/>
</dbReference>
<dbReference type="Proteomes" id="UP000814176">
    <property type="component" value="Unassembled WGS sequence"/>
</dbReference>
<accession>A0ABQ8KRN4</accession>
<comment type="caution">
    <text evidence="1">The sequence shown here is derived from an EMBL/GenBank/DDBJ whole genome shotgun (WGS) entry which is preliminary data.</text>
</comment>
<sequence length="215" mass="23637">MPCGPAMVWTTATPRTRGSASRYCCRVSGWRLARARRGRAGYRHHCPHLRGSLCSQRKGHLREGWNIEIDGCGYVRAGARSVRIDLAMGGRSAGAHAINFYRPARAFGGAGLDPDLVARLLAIELPARAGRSLRRCKLRYVTRNNRGKCQCTFMFVVLSLQAPECASSCVLSVRTVLCDLLIAGLIAAMPPDSRRSVCSQTRLYVYSIPKTVRGQ</sequence>
<dbReference type="EMBL" id="JADCUA010000003">
    <property type="protein sequence ID" value="KAH9841461.1"/>
    <property type="molecule type" value="Genomic_DNA"/>
</dbReference>
<keyword evidence="2" id="KW-1185">Reference proteome</keyword>
<evidence type="ECO:0000313" key="1">
    <source>
        <dbReference type="EMBL" id="KAH9841461.1"/>
    </source>
</evidence>
<dbReference type="GeneID" id="71998611"/>
<proteinExistence type="predicted"/>
<evidence type="ECO:0000313" key="2">
    <source>
        <dbReference type="Proteomes" id="UP000814176"/>
    </source>
</evidence>